<sequence>MIKSKVSIYTDVVFEPSYMLMKPEPAQWVVYFSRQTEQEHNYGLPYERCYRFVTKPTRKQIRKARKAFKIGYEMYEYYN</sequence>
<keyword evidence="2" id="KW-1185">Reference proteome</keyword>
<organism evidence="1 2">
    <name type="scientific">Pectobacterium phage Possum</name>
    <dbReference type="NCBI Taxonomy" id="2686301"/>
    <lineage>
        <taxon>Viruses</taxon>
        <taxon>Duplodnaviria</taxon>
        <taxon>Heunggongvirae</taxon>
        <taxon>Uroviricota</taxon>
        <taxon>Caudoviricetes</taxon>
        <taxon>Schitoviridae</taxon>
        <taxon>Cbunavirus</taxon>
        <taxon>Cbunavirus possum</taxon>
    </lineage>
</organism>
<accession>A0A7T0LVL6</accession>
<gene>
    <name evidence="1" type="ORF">Possum_00004</name>
</gene>
<proteinExistence type="predicted"/>
<evidence type="ECO:0000313" key="2">
    <source>
        <dbReference type="Proteomes" id="UP000594462"/>
    </source>
</evidence>
<name>A0A7T0LVL6_9CAUD</name>
<dbReference type="InterPro" id="IPR055703">
    <property type="entry name" value="DUF7279"/>
</dbReference>
<reference evidence="1 2" key="1">
    <citation type="submission" date="2019-12" db="EMBL/GenBank/DDBJ databases">
        <authorList>
            <person name="Shneider M.M."/>
            <person name="Evseev P.V."/>
            <person name="Lukianova A.A."/>
            <person name="Kabilov M.R."/>
            <person name="Miroshnikov K.A."/>
        </authorList>
    </citation>
    <scope>NUCLEOTIDE SEQUENCE [LARGE SCALE GENOMIC DNA]</scope>
</reference>
<evidence type="ECO:0000313" key="1">
    <source>
        <dbReference type="EMBL" id="QPL10845.1"/>
    </source>
</evidence>
<dbReference type="Proteomes" id="UP000594462">
    <property type="component" value="Segment"/>
</dbReference>
<protein>
    <submittedName>
        <fullName evidence="1">Uncharacterized protein</fullName>
    </submittedName>
</protein>
<dbReference type="EMBL" id="MN812687">
    <property type="protein sequence ID" value="QPL10845.1"/>
    <property type="molecule type" value="Genomic_DNA"/>
</dbReference>
<dbReference type="Pfam" id="PF23945">
    <property type="entry name" value="DUF7279"/>
    <property type="match status" value="1"/>
</dbReference>